<reference evidence="2" key="1">
    <citation type="journal article" date="2023" name="Insect Mol. Biol.">
        <title>Genome sequencing provides insights into the evolution of gene families encoding plant cell wall-degrading enzymes in longhorned beetles.</title>
        <authorList>
            <person name="Shin N.R."/>
            <person name="Okamura Y."/>
            <person name="Kirsch R."/>
            <person name="Pauchet Y."/>
        </authorList>
    </citation>
    <scope>NUCLEOTIDE SEQUENCE</scope>
    <source>
        <strain evidence="2">RBIC_L_NR</strain>
    </source>
</reference>
<feature type="compositionally biased region" description="Acidic residues" evidence="1">
    <location>
        <begin position="156"/>
        <end position="166"/>
    </location>
</feature>
<gene>
    <name evidence="2" type="ORF">NQ314_008446</name>
</gene>
<organism evidence="2 3">
    <name type="scientific">Rhamnusium bicolor</name>
    <dbReference type="NCBI Taxonomy" id="1586634"/>
    <lineage>
        <taxon>Eukaryota</taxon>
        <taxon>Metazoa</taxon>
        <taxon>Ecdysozoa</taxon>
        <taxon>Arthropoda</taxon>
        <taxon>Hexapoda</taxon>
        <taxon>Insecta</taxon>
        <taxon>Pterygota</taxon>
        <taxon>Neoptera</taxon>
        <taxon>Endopterygota</taxon>
        <taxon>Coleoptera</taxon>
        <taxon>Polyphaga</taxon>
        <taxon>Cucujiformia</taxon>
        <taxon>Chrysomeloidea</taxon>
        <taxon>Cerambycidae</taxon>
        <taxon>Lepturinae</taxon>
        <taxon>Rhagiini</taxon>
        <taxon>Rhamnusium</taxon>
    </lineage>
</organism>
<dbReference type="AlphaFoldDB" id="A0AAV8YCM3"/>
<feature type="compositionally biased region" description="Polar residues" evidence="1">
    <location>
        <begin position="75"/>
        <end position="84"/>
    </location>
</feature>
<comment type="caution">
    <text evidence="2">The sequence shown here is derived from an EMBL/GenBank/DDBJ whole genome shotgun (WGS) entry which is preliminary data.</text>
</comment>
<sequence>MPKRLFIKWINLNVVIMTIIYNRDTIALTFLSHTTKWRKLNSHLSRIASNNVTTKCKVNRDESCMNSGNTEEALNLEGNTENFLSSGSGNNRENSEFSDSERVDNNKKNIDGVYGTDSIETENVVFSESVSENLGSSENIVSESNSEKENSSHDEDNPDNEDDVLSEDNTVIFSDSGITRNDILLMLKGIALCHSLSDLAQQDIVGLLGVCAGFDMKCSKYKLQKHFLIPDKTVEYTFFCDTCFVKLGDNVTKKFIKNQNCKCEKCDTKYFVSLSSNNYFLNVDVSYQIKNLFENRKIQNYIKIKIEPNDFELCDIYDGGNL</sequence>
<name>A0AAV8YCM3_9CUCU</name>
<keyword evidence="3" id="KW-1185">Reference proteome</keyword>
<evidence type="ECO:0000313" key="2">
    <source>
        <dbReference type="EMBL" id="KAJ8948266.1"/>
    </source>
</evidence>
<proteinExistence type="predicted"/>
<feature type="compositionally biased region" description="Basic and acidic residues" evidence="1">
    <location>
        <begin position="93"/>
        <end position="110"/>
    </location>
</feature>
<feature type="compositionally biased region" description="Basic and acidic residues" evidence="1">
    <location>
        <begin position="145"/>
        <end position="155"/>
    </location>
</feature>
<feature type="region of interest" description="Disordered" evidence="1">
    <location>
        <begin position="129"/>
        <end position="166"/>
    </location>
</feature>
<feature type="region of interest" description="Disordered" evidence="1">
    <location>
        <begin position="75"/>
        <end position="114"/>
    </location>
</feature>
<accession>A0AAV8YCM3</accession>
<dbReference type="EMBL" id="JANEYF010002309">
    <property type="protein sequence ID" value="KAJ8948266.1"/>
    <property type="molecule type" value="Genomic_DNA"/>
</dbReference>
<evidence type="ECO:0000256" key="1">
    <source>
        <dbReference type="SAM" id="MobiDB-lite"/>
    </source>
</evidence>
<evidence type="ECO:0000313" key="3">
    <source>
        <dbReference type="Proteomes" id="UP001162156"/>
    </source>
</evidence>
<protein>
    <submittedName>
        <fullName evidence="2">Uncharacterized protein</fullName>
    </submittedName>
</protein>
<dbReference type="Proteomes" id="UP001162156">
    <property type="component" value="Unassembled WGS sequence"/>
</dbReference>